<gene>
    <name evidence="1" type="ORF">NPIRD3C_1277</name>
</gene>
<dbReference type="STRING" id="1582439.NPIRD3C_1277"/>
<dbReference type="AlphaFoldDB" id="A0A0C5BW76"/>
<reference evidence="1 2" key="2">
    <citation type="journal article" date="2016" name="ISME J.">
        <title>Physiological and genomic characterization of two novel marine thaumarchaeal strains indicates niche differentiation.</title>
        <authorList>
            <person name="Bayer B."/>
            <person name="Vojvoda J."/>
            <person name="Offre P."/>
            <person name="Alves R.J."/>
            <person name="Elisabeth N.H."/>
            <person name="Garcia J.A."/>
            <person name="Volland J.M."/>
            <person name="Srivastava A."/>
            <person name="Schleper C."/>
            <person name="Herndl G.J."/>
        </authorList>
    </citation>
    <scope>NUCLEOTIDE SEQUENCE [LARGE SCALE GENOMIC DNA]</scope>
    <source>
        <strain evidence="1 2">D3C</strain>
    </source>
</reference>
<dbReference type="OrthoDB" id="2694at2157"/>
<organism evidence="1 2">
    <name type="scientific">Nitrosopumilus piranensis</name>
    <dbReference type="NCBI Taxonomy" id="1582439"/>
    <lineage>
        <taxon>Archaea</taxon>
        <taxon>Nitrososphaerota</taxon>
        <taxon>Nitrososphaeria</taxon>
        <taxon>Nitrosopumilales</taxon>
        <taxon>Nitrosopumilaceae</taxon>
        <taxon>Nitrosopumilus</taxon>
    </lineage>
</organism>
<dbReference type="GeneID" id="41600413"/>
<evidence type="ECO:0000313" key="2">
    <source>
        <dbReference type="Proteomes" id="UP000032027"/>
    </source>
</evidence>
<proteinExistence type="predicted"/>
<reference evidence="2" key="1">
    <citation type="submission" date="2015-02" db="EMBL/GenBank/DDBJ databases">
        <title>Characterization of two novel Thaumarchaeota isolated from the Northern Adriatic Sea.</title>
        <authorList>
            <person name="Bayer B."/>
            <person name="Vojvoda J."/>
            <person name="Offre P."/>
            <person name="Srivastava A."/>
            <person name="Elisabeth N."/>
            <person name="Garcia J.A.L."/>
            <person name="Schleper C."/>
            <person name="Herndl G.J."/>
        </authorList>
    </citation>
    <scope>NUCLEOTIDE SEQUENCE [LARGE SCALE GENOMIC DNA]</scope>
    <source>
        <strain evidence="2">D3C</strain>
    </source>
</reference>
<dbReference type="RefSeq" id="WP_148703322.1">
    <property type="nucleotide sequence ID" value="NZ_CP010868.1"/>
</dbReference>
<reference evidence="1 2" key="3">
    <citation type="journal article" date="2019" name="Int. J. Syst. Evol. Microbiol.">
        <title>Nitrosopumilus adriaticus sp. nov. and Nitrosopumilus piranensis sp. nov., two ammonia-oxidizing archaea from the Adriatic Sea and members of the class Nitrososphaeria.</title>
        <authorList>
            <person name="Bayer B."/>
            <person name="Vojvoda J."/>
            <person name="Reinthaler T."/>
            <person name="Reyes C."/>
            <person name="Pinto M."/>
            <person name="Herndl G.J."/>
        </authorList>
    </citation>
    <scope>NUCLEOTIDE SEQUENCE [LARGE SCALE GENOMIC DNA]</scope>
    <source>
        <strain evidence="1 2">D3C</strain>
    </source>
</reference>
<dbReference type="Proteomes" id="UP000032027">
    <property type="component" value="Chromosome"/>
</dbReference>
<name>A0A0C5BW76_9ARCH</name>
<dbReference type="EMBL" id="CP010868">
    <property type="protein sequence ID" value="AJM92489.1"/>
    <property type="molecule type" value="Genomic_DNA"/>
</dbReference>
<dbReference type="HOGENOM" id="CLU_1901831_0_0_2"/>
<sequence>MPLDKMTNTEDFVPTHKSVILHVKGKPVACLIDTQNNYDVIKNDPSLRSSLVGFLNKDDELGLFMGFQLKIKTAEQFLQFTVYPNKEFIETLIFDEQIFIINKKMDLLFALKINTDQFVKTKSEFDKFQKMIK</sequence>
<evidence type="ECO:0000313" key="1">
    <source>
        <dbReference type="EMBL" id="AJM92489.1"/>
    </source>
</evidence>
<accession>A0A0C5BW76</accession>
<protein>
    <submittedName>
        <fullName evidence="1">Uncharacterized protein</fullName>
    </submittedName>
</protein>
<dbReference type="KEGG" id="nid:NPIRD3C_1277"/>
<dbReference type="PATRIC" id="fig|1582439.9.peg.1317"/>
<keyword evidence="2" id="KW-1185">Reference proteome</keyword>